<feature type="compositionally biased region" description="Polar residues" evidence="1">
    <location>
        <begin position="394"/>
        <end position="415"/>
    </location>
</feature>
<evidence type="ECO:0008006" key="6">
    <source>
        <dbReference type="Google" id="ProtNLM"/>
    </source>
</evidence>
<feature type="signal peptide" evidence="3">
    <location>
        <begin position="1"/>
        <end position="20"/>
    </location>
</feature>
<evidence type="ECO:0000256" key="2">
    <source>
        <dbReference type="SAM" id="Phobius"/>
    </source>
</evidence>
<keyword evidence="2" id="KW-1133">Transmembrane helix</keyword>
<feature type="compositionally biased region" description="Basic and acidic residues" evidence="1">
    <location>
        <begin position="183"/>
        <end position="201"/>
    </location>
</feature>
<dbReference type="EMBL" id="JAFNEN010000026">
    <property type="protein sequence ID" value="KAG8199535.1"/>
    <property type="molecule type" value="Genomic_DNA"/>
</dbReference>
<evidence type="ECO:0000313" key="5">
    <source>
        <dbReference type="Proteomes" id="UP000827092"/>
    </source>
</evidence>
<protein>
    <recommendedName>
        <fullName evidence="6">Transmembrane inner ear expressed protein</fullName>
    </recommendedName>
</protein>
<evidence type="ECO:0000313" key="4">
    <source>
        <dbReference type="EMBL" id="KAG8199535.1"/>
    </source>
</evidence>
<evidence type="ECO:0000256" key="1">
    <source>
        <dbReference type="SAM" id="MobiDB-lite"/>
    </source>
</evidence>
<accession>A0AAV6VTU5</accession>
<feature type="region of interest" description="Disordered" evidence="1">
    <location>
        <begin position="178"/>
        <end position="233"/>
    </location>
</feature>
<keyword evidence="2" id="KW-0812">Transmembrane</keyword>
<proteinExistence type="predicted"/>
<name>A0AAV6VTU5_9ARAC</name>
<organism evidence="4 5">
    <name type="scientific">Oedothorax gibbosus</name>
    <dbReference type="NCBI Taxonomy" id="931172"/>
    <lineage>
        <taxon>Eukaryota</taxon>
        <taxon>Metazoa</taxon>
        <taxon>Ecdysozoa</taxon>
        <taxon>Arthropoda</taxon>
        <taxon>Chelicerata</taxon>
        <taxon>Arachnida</taxon>
        <taxon>Araneae</taxon>
        <taxon>Araneomorphae</taxon>
        <taxon>Entelegynae</taxon>
        <taxon>Araneoidea</taxon>
        <taxon>Linyphiidae</taxon>
        <taxon>Erigoninae</taxon>
        <taxon>Oedothorax</taxon>
    </lineage>
</organism>
<keyword evidence="2" id="KW-0472">Membrane</keyword>
<feature type="chain" id="PRO_5043888147" description="Transmembrane inner ear expressed protein" evidence="3">
    <location>
        <begin position="21"/>
        <end position="415"/>
    </location>
</feature>
<keyword evidence="5" id="KW-1185">Reference proteome</keyword>
<dbReference type="AlphaFoldDB" id="A0AAV6VTU5"/>
<feature type="transmembrane region" description="Helical" evidence="2">
    <location>
        <begin position="57"/>
        <end position="78"/>
    </location>
</feature>
<dbReference type="PANTHER" id="PTHR28635:SF1">
    <property type="entry name" value="TRANSMEMBRANE INNER EAR EXPRESSED PROTEIN"/>
    <property type="match status" value="1"/>
</dbReference>
<evidence type="ECO:0000256" key="3">
    <source>
        <dbReference type="SAM" id="SignalP"/>
    </source>
</evidence>
<dbReference type="Proteomes" id="UP000827092">
    <property type="component" value="Unassembled WGS sequence"/>
</dbReference>
<dbReference type="Pfam" id="PF16038">
    <property type="entry name" value="TMIE"/>
    <property type="match status" value="1"/>
</dbReference>
<dbReference type="PANTHER" id="PTHR28635">
    <property type="entry name" value="TRANSMEMBRANE INNER EAR EXPRESSED PROTEIN"/>
    <property type="match status" value="1"/>
</dbReference>
<gene>
    <name evidence="4" type="ORF">JTE90_009376</name>
</gene>
<keyword evidence="3" id="KW-0732">Signal</keyword>
<comment type="caution">
    <text evidence="4">The sequence shown here is derived from an EMBL/GenBank/DDBJ whole genome shotgun (WGS) entry which is preliminary data.</text>
</comment>
<reference evidence="4 5" key="1">
    <citation type="journal article" date="2022" name="Nat. Ecol. Evol.">
        <title>A masculinizing supergene underlies an exaggerated male reproductive morph in a spider.</title>
        <authorList>
            <person name="Hendrickx F."/>
            <person name="De Corte Z."/>
            <person name="Sonet G."/>
            <person name="Van Belleghem S.M."/>
            <person name="Kostlbacher S."/>
            <person name="Vangestel C."/>
        </authorList>
    </citation>
    <scope>NUCLEOTIDE SEQUENCE [LARGE SCALE GENOMIC DNA]</scope>
    <source>
        <strain evidence="4">W744_W776</strain>
    </source>
</reference>
<feature type="compositionally biased region" description="Basic and acidic residues" evidence="1">
    <location>
        <begin position="366"/>
        <end position="387"/>
    </location>
</feature>
<feature type="compositionally biased region" description="Basic and acidic residues" evidence="1">
    <location>
        <begin position="292"/>
        <end position="317"/>
    </location>
</feature>
<sequence length="415" mass="47174">MRRYRCRVMLIGVMIASVDSDPVKGSPVDDGCNTGATLALIPKNDWMEKEVIMGFRVWQLMFLAMAGLITVVVLLCCFMKCRVPRTKQEIEADFKRKEITRRFRFLLDRVQIEDTSLRTAIEKVNELYTNREKMKRKKKKKADDEEEIISLGSSYLFVDEKLTIKQKVKKLLGLLDDNASDTDSMKETTDKSEDPLKRSTSVDELSSLPDIKMVDPIQARQTSEESSDSPKLADSVSKLSLLLDSPPRTHNTLSRVTLLEDSPQHNNETSSLHIEKEQESTSGSGRFVLKKNKTDSQESQDSERSVERKKSPFDFKQKSASQDSSTTKKSDSQDSGSGNYRKQKSDSQESNDSFDNPPETNKPKFQPHESKITRRESMVGQRDEMANKWRKSSKSNSINEQKTSQSLDVNLSSKS</sequence>
<dbReference type="InterPro" id="IPR032006">
    <property type="entry name" value="TMIE"/>
</dbReference>
<feature type="region of interest" description="Disordered" evidence="1">
    <location>
        <begin position="256"/>
        <end position="415"/>
    </location>
</feature>